<name>A0A6N2MSY0_SALVM</name>
<proteinExistence type="predicted"/>
<accession>A0A6N2MSY0</accession>
<dbReference type="EMBL" id="CAADRP010001753">
    <property type="protein sequence ID" value="VFU51335.1"/>
    <property type="molecule type" value="Genomic_DNA"/>
</dbReference>
<sequence length="169" mass="19798">MTSSERRQMPPCKTVLVVSPFNLSFVHSRSFAFENPSLSRLCYRRIWGSRNRRALILGWAHYLDVFSSYPLRSWLPSVYRGHNNRYTRERPKYSPSLSLEFHYSSQTRAQRQMRRDPNLEFEGVENSDAHNAERRRQILLLTANDDEGFVVTSSHSRLMELEANSSRAA</sequence>
<evidence type="ECO:0000313" key="1">
    <source>
        <dbReference type="EMBL" id="VFU51335.1"/>
    </source>
</evidence>
<organism evidence="1">
    <name type="scientific">Salix viminalis</name>
    <name type="common">Common osier</name>
    <name type="synonym">Basket willow</name>
    <dbReference type="NCBI Taxonomy" id="40686"/>
    <lineage>
        <taxon>Eukaryota</taxon>
        <taxon>Viridiplantae</taxon>
        <taxon>Streptophyta</taxon>
        <taxon>Embryophyta</taxon>
        <taxon>Tracheophyta</taxon>
        <taxon>Spermatophyta</taxon>
        <taxon>Magnoliopsida</taxon>
        <taxon>eudicotyledons</taxon>
        <taxon>Gunneridae</taxon>
        <taxon>Pentapetalae</taxon>
        <taxon>rosids</taxon>
        <taxon>fabids</taxon>
        <taxon>Malpighiales</taxon>
        <taxon>Salicaceae</taxon>
        <taxon>Saliceae</taxon>
        <taxon>Salix</taxon>
    </lineage>
</organism>
<reference evidence="1" key="1">
    <citation type="submission" date="2019-03" db="EMBL/GenBank/DDBJ databases">
        <authorList>
            <person name="Mank J."/>
            <person name="Almeida P."/>
        </authorList>
    </citation>
    <scope>NUCLEOTIDE SEQUENCE</scope>
    <source>
        <strain evidence="1">78183</strain>
    </source>
</reference>
<gene>
    <name evidence="1" type="ORF">SVIM_LOCUS346699</name>
</gene>
<dbReference type="AlphaFoldDB" id="A0A6N2MSY0"/>
<protein>
    <submittedName>
        <fullName evidence="1">Uncharacterized protein</fullName>
    </submittedName>
</protein>